<gene>
    <name evidence="1" type="ORF">FQK01_05710</name>
</gene>
<comment type="caution">
    <text evidence="1">The sequence shown here is derived from an EMBL/GenBank/DDBJ whole genome shotgun (WGS) entry which is preliminary data.</text>
</comment>
<dbReference type="AlphaFoldDB" id="A0ABD7SD07"/>
<protein>
    <submittedName>
        <fullName evidence="1">Two-component system sensor protein</fullName>
    </submittedName>
</protein>
<dbReference type="EMBL" id="VOCK01000006">
    <property type="protein sequence ID" value="TWQ55450.1"/>
    <property type="molecule type" value="Genomic_DNA"/>
</dbReference>
<sequence>MAGLLLVVSLLAALGVDLSVHSVLLGLRGFSRG</sequence>
<organism evidence="1 2">
    <name type="scientific">Xanthomonas vasicola</name>
    <dbReference type="NCBI Taxonomy" id="56459"/>
    <lineage>
        <taxon>Bacteria</taxon>
        <taxon>Pseudomonadati</taxon>
        <taxon>Pseudomonadota</taxon>
        <taxon>Gammaproteobacteria</taxon>
        <taxon>Lysobacterales</taxon>
        <taxon>Lysobacteraceae</taxon>
        <taxon>Xanthomonas</taxon>
    </lineage>
</organism>
<name>A0ABD7SD07_XANVA</name>
<accession>A0ABD7SD07</accession>
<reference evidence="2" key="1">
    <citation type="journal article" date="2020" name="Phytopathology">
        <title>Genomic acquisitions in emerging populations of Xanthomonas vasicola pv. vasculorum infecting corn in the U.S. and Argentina.</title>
        <authorList>
            <person name="Perez-Quintero A.L."/>
        </authorList>
    </citation>
    <scope>NUCLEOTIDE SEQUENCE [LARGE SCALE GENOMIC DNA]</scope>
    <source>
        <strain evidence="2">Xvh-L</strain>
    </source>
</reference>
<evidence type="ECO:0000313" key="1">
    <source>
        <dbReference type="EMBL" id="TWQ55450.1"/>
    </source>
</evidence>
<dbReference type="Proteomes" id="UP000320455">
    <property type="component" value="Unassembled WGS sequence"/>
</dbReference>
<evidence type="ECO:0000313" key="2">
    <source>
        <dbReference type="Proteomes" id="UP000320455"/>
    </source>
</evidence>
<proteinExistence type="predicted"/>
<keyword evidence="2" id="KW-1185">Reference proteome</keyword>